<sequence>MNKQAITRMLPILVPAAFALACLTVLYPSLIRQVPLDELQTFKTSFLSILLEALPFVLIGARLGSWSPPTSRLLS</sequence>
<dbReference type="Proteomes" id="UP001292216">
    <property type="component" value="Unassembled WGS sequence"/>
</dbReference>
<keyword evidence="1" id="KW-1133">Transmembrane helix</keyword>
<comment type="caution">
    <text evidence="2">The sequence shown here is derived from an EMBL/GenBank/DDBJ whole genome shotgun (WGS) entry which is preliminary data.</text>
</comment>
<dbReference type="PROSITE" id="PS51257">
    <property type="entry name" value="PROKAR_LIPOPROTEIN"/>
    <property type="match status" value="1"/>
</dbReference>
<evidence type="ECO:0008006" key="4">
    <source>
        <dbReference type="Google" id="ProtNLM"/>
    </source>
</evidence>
<keyword evidence="1" id="KW-0472">Membrane</keyword>
<dbReference type="RefSeq" id="WP_009226080.1">
    <property type="nucleotide sequence ID" value="NZ_CBCSKM010000021.1"/>
</dbReference>
<evidence type="ECO:0000313" key="2">
    <source>
        <dbReference type="EMBL" id="MEA3568706.1"/>
    </source>
</evidence>
<reference evidence="2 3" key="1">
    <citation type="submission" date="2023-12" db="EMBL/GenBank/DDBJ databases">
        <title>Whole genome sequencing of Paenibacillus phoenicis isolated from the Phoenix Mars Lander spacecraft assembly facility.</title>
        <authorList>
            <person name="Garcia A."/>
            <person name="Venkateswaran K."/>
        </authorList>
    </citation>
    <scope>NUCLEOTIDE SEQUENCE [LARGE SCALE GENOMIC DNA]</scope>
    <source>
        <strain evidence="2 3">3PO2SA</strain>
    </source>
</reference>
<feature type="transmembrane region" description="Helical" evidence="1">
    <location>
        <begin position="12"/>
        <end position="30"/>
    </location>
</feature>
<gene>
    <name evidence="2" type="ORF">U9M73_01670</name>
</gene>
<organism evidence="2 3">
    <name type="scientific">Paenibacillus phoenicis</name>
    <dbReference type="NCBI Taxonomy" id="554117"/>
    <lineage>
        <taxon>Bacteria</taxon>
        <taxon>Bacillati</taxon>
        <taxon>Bacillota</taxon>
        <taxon>Bacilli</taxon>
        <taxon>Bacillales</taxon>
        <taxon>Paenibacillaceae</taxon>
        <taxon>Paenibacillus</taxon>
    </lineage>
</organism>
<keyword evidence="1" id="KW-0812">Transmembrane</keyword>
<dbReference type="EMBL" id="JAYERP010000001">
    <property type="protein sequence ID" value="MEA3568706.1"/>
    <property type="molecule type" value="Genomic_DNA"/>
</dbReference>
<keyword evidence="3" id="KW-1185">Reference proteome</keyword>
<protein>
    <recommendedName>
        <fullName evidence="4">Permease</fullName>
    </recommendedName>
</protein>
<name>A0ABU5PFJ5_9BACL</name>
<proteinExistence type="predicted"/>
<evidence type="ECO:0000256" key="1">
    <source>
        <dbReference type="SAM" id="Phobius"/>
    </source>
</evidence>
<feature type="transmembrane region" description="Helical" evidence="1">
    <location>
        <begin position="42"/>
        <end position="63"/>
    </location>
</feature>
<accession>A0ABU5PFJ5</accession>
<evidence type="ECO:0000313" key="3">
    <source>
        <dbReference type="Proteomes" id="UP001292216"/>
    </source>
</evidence>